<name>A0A7S6NYF4_9PHYC</name>
<reference evidence="1" key="1">
    <citation type="submission" date="2019-02" db="EMBL/GenBank/DDBJ databases">
        <authorList>
            <person name="Bachy C."/>
            <person name="Yung C.-M."/>
            <person name="Roux S."/>
            <person name="Sullivan M.B."/>
            <person name="Worden A.Z."/>
        </authorList>
    </citation>
    <scope>NUCLEOTIDE SEQUENCE</scope>
    <source>
        <strain evidence="1">BII-V2</strain>
    </source>
</reference>
<accession>A0A7S6NYF4</accession>
<proteinExistence type="predicted"/>
<dbReference type="EMBL" id="MK522038">
    <property type="protein sequence ID" value="QOR60442.1"/>
    <property type="molecule type" value="Genomic_DNA"/>
</dbReference>
<organism evidence="1">
    <name type="scientific">Bathycoccus sp. RCC716 virus 2</name>
    <dbReference type="NCBI Taxonomy" id="2530039"/>
    <lineage>
        <taxon>Viruses</taxon>
        <taxon>Varidnaviria</taxon>
        <taxon>Bamfordvirae</taxon>
        <taxon>Nucleocytoviricota</taxon>
        <taxon>Megaviricetes</taxon>
        <taxon>Algavirales</taxon>
        <taxon>Phycodnaviridae</taxon>
        <taxon>Prasinovirus</taxon>
    </lineage>
</organism>
<evidence type="ECO:0000313" key="1">
    <source>
        <dbReference type="EMBL" id="QOR60442.1"/>
    </source>
</evidence>
<sequence>MDNNITLPNPNVRNHICEGIKYSEEMLTCIECISNMYQKHLSDSKKLGHLCEIDISLTYTCKKLYEYKKMYEKYLDEYDEIFIKK</sequence>
<protein>
    <submittedName>
        <fullName evidence="1">Uncharacterized protein</fullName>
    </submittedName>
</protein>